<feature type="compositionally biased region" description="Polar residues" evidence="1">
    <location>
        <begin position="155"/>
        <end position="187"/>
    </location>
</feature>
<organism evidence="2 3">
    <name type="scientific">Apatococcus lobatus</name>
    <dbReference type="NCBI Taxonomy" id="904363"/>
    <lineage>
        <taxon>Eukaryota</taxon>
        <taxon>Viridiplantae</taxon>
        <taxon>Chlorophyta</taxon>
        <taxon>core chlorophytes</taxon>
        <taxon>Trebouxiophyceae</taxon>
        <taxon>Chlorellales</taxon>
        <taxon>Chlorellaceae</taxon>
        <taxon>Apatococcus</taxon>
    </lineage>
</organism>
<protein>
    <submittedName>
        <fullName evidence="2">Uncharacterized protein</fullName>
    </submittedName>
</protein>
<evidence type="ECO:0000256" key="1">
    <source>
        <dbReference type="SAM" id="MobiDB-lite"/>
    </source>
</evidence>
<feature type="compositionally biased region" description="Low complexity" evidence="1">
    <location>
        <begin position="218"/>
        <end position="228"/>
    </location>
</feature>
<feature type="compositionally biased region" description="Low complexity" evidence="1">
    <location>
        <begin position="255"/>
        <end position="270"/>
    </location>
</feature>
<feature type="region of interest" description="Disordered" evidence="1">
    <location>
        <begin position="57"/>
        <end position="187"/>
    </location>
</feature>
<feature type="region of interest" description="Disordered" evidence="1">
    <location>
        <begin position="1"/>
        <end position="45"/>
    </location>
</feature>
<gene>
    <name evidence="2" type="ORF">WJX74_010123</name>
</gene>
<feature type="compositionally biased region" description="Polar residues" evidence="1">
    <location>
        <begin position="234"/>
        <end position="254"/>
    </location>
</feature>
<comment type="caution">
    <text evidence="2">The sequence shown here is derived from an EMBL/GenBank/DDBJ whole genome shotgun (WGS) entry which is preliminary data.</text>
</comment>
<dbReference type="Proteomes" id="UP001438707">
    <property type="component" value="Unassembled WGS sequence"/>
</dbReference>
<feature type="compositionally biased region" description="Low complexity" evidence="1">
    <location>
        <begin position="1"/>
        <end position="42"/>
    </location>
</feature>
<keyword evidence="3" id="KW-1185">Reference proteome</keyword>
<dbReference type="Pfam" id="PF04484">
    <property type="entry name" value="QWRF"/>
    <property type="match status" value="1"/>
</dbReference>
<reference evidence="2 3" key="1">
    <citation type="journal article" date="2024" name="Nat. Commun.">
        <title>Phylogenomics reveals the evolutionary origins of lichenization in chlorophyte algae.</title>
        <authorList>
            <person name="Puginier C."/>
            <person name="Libourel C."/>
            <person name="Otte J."/>
            <person name="Skaloud P."/>
            <person name="Haon M."/>
            <person name="Grisel S."/>
            <person name="Petersen M."/>
            <person name="Berrin J.G."/>
            <person name="Delaux P.M."/>
            <person name="Dal Grande F."/>
            <person name="Keller J."/>
        </authorList>
    </citation>
    <scope>NUCLEOTIDE SEQUENCE [LARGE SCALE GENOMIC DNA]</scope>
    <source>
        <strain evidence="2 3">SAG 2145</strain>
    </source>
</reference>
<proteinExistence type="predicted"/>
<evidence type="ECO:0000313" key="2">
    <source>
        <dbReference type="EMBL" id="KAK9827553.1"/>
    </source>
</evidence>
<accession>A0AAW1R154</accession>
<dbReference type="AlphaFoldDB" id="A0AAW1R154"/>
<name>A0AAW1R154_9CHLO</name>
<evidence type="ECO:0000313" key="3">
    <source>
        <dbReference type="Proteomes" id="UP001438707"/>
    </source>
</evidence>
<sequence length="499" mass="52042">MPGDGSASSPTASSAKAESFQASSASRSSSSRSASDSLQGSSKAEELRAQLVLWRQQQTQKKLNTKAGRQAQDAQAKAPGTTAKANAPKANSKRAPASVFYQGQSVPTSTAPAPTKTSQNGQPRSASRKAMGSRPIAKRHTADHDDIAAKAVIQGNATQQQQVSANVQPAASVQGGQEQSSMQTEHAGTCRASTNICESAPAKAAVPIRSDRRRDSEASSIASSMYSSKAVPAEQQQTGHTSRPPLNQARAQQKPSQPTSTAASGSSGQSGHLHLLRAQALQLRHLNCRVEAAMQAAQQQAPQQLAKAAMIVAEAEAACIQAEAVRRMAVQEEQADSALDLLLPTLECWKASEEQQNAHLGAAGRALETSLLHVPLVGGATVGPDPQRPDDAGLQSALEGLRDTLASCQPGLDALCSITPRGTDQLAGSESNFEEPNNTQPKGIEGAAGLTQELAKVSAEVVQTTEANASLIQQLQSQLLQCQSLAVQVQQAQWAGICI</sequence>
<feature type="region of interest" description="Disordered" evidence="1">
    <location>
        <begin position="201"/>
        <end position="271"/>
    </location>
</feature>
<feature type="compositionally biased region" description="Low complexity" evidence="1">
    <location>
        <begin position="107"/>
        <end position="118"/>
    </location>
</feature>
<dbReference type="EMBL" id="JALJOS010000018">
    <property type="protein sequence ID" value="KAK9827553.1"/>
    <property type="molecule type" value="Genomic_DNA"/>
</dbReference>
<dbReference type="InterPro" id="IPR007573">
    <property type="entry name" value="QWRF"/>
</dbReference>